<dbReference type="InterPro" id="IPR027417">
    <property type="entry name" value="P-loop_NTPase"/>
</dbReference>
<gene>
    <name evidence="10" type="ORF">ACFOYW_10560</name>
</gene>
<feature type="domain" description="ABC transporter" evidence="9">
    <location>
        <begin position="4"/>
        <end position="254"/>
    </location>
</feature>
<evidence type="ECO:0000256" key="1">
    <source>
        <dbReference type="ARBA" id="ARBA00004202"/>
    </source>
</evidence>
<dbReference type="Pfam" id="PF00005">
    <property type="entry name" value="ABC_tran"/>
    <property type="match status" value="1"/>
</dbReference>
<dbReference type="CDD" id="cd03257">
    <property type="entry name" value="ABC_NikE_OppD_transporters"/>
    <property type="match status" value="1"/>
</dbReference>
<evidence type="ECO:0000256" key="4">
    <source>
        <dbReference type="ARBA" id="ARBA00022475"/>
    </source>
</evidence>
<dbReference type="RefSeq" id="WP_390228895.1">
    <property type="nucleotide sequence ID" value="NZ_JBHSCN010000005.1"/>
</dbReference>
<dbReference type="InterPro" id="IPR003439">
    <property type="entry name" value="ABC_transporter-like_ATP-bd"/>
</dbReference>
<evidence type="ECO:0000313" key="10">
    <source>
        <dbReference type="EMBL" id="MFC4243817.1"/>
    </source>
</evidence>
<sequence length="340" mass="36802">MPVLEVEHLSVTFGSGPDAVKAVEDVSFELAPGQTLALVGESGSGKSVTALAIMRLLPQHNSTVTGSIVFDGKDVLKLRRGELQKVRGNRIAMIYQDPMTALNPSMTVGAQIIETMRSHGIGTRADRRERAAELLAQVGLPDARARVDAYPHQLSGGMRQRVMIAMALACEPDIILADEITTALDVTVQAQILELLAHLSKERGVAVIFITHNLAVVARIGDVVQVMYAGQVVERASTSELLNHPMVPYTVGLLGSTPRLDEDRSDRLSTIPGEPPNPRRRPPGCRFATRCRFHRELCDAELPPLVQAAEADVPHEVRCWGLVPGDGTGWLIEEKAGELA</sequence>
<dbReference type="Proteomes" id="UP001595900">
    <property type="component" value="Unassembled WGS sequence"/>
</dbReference>
<keyword evidence="6 10" id="KW-0067">ATP-binding</keyword>
<protein>
    <submittedName>
        <fullName evidence="10">ABC transporter ATP-binding protein</fullName>
    </submittedName>
</protein>
<dbReference type="InterPro" id="IPR003593">
    <property type="entry name" value="AAA+_ATPase"/>
</dbReference>
<dbReference type="GO" id="GO:0005524">
    <property type="term" value="F:ATP binding"/>
    <property type="evidence" value="ECO:0007669"/>
    <property type="project" value="UniProtKB-KW"/>
</dbReference>
<dbReference type="Gene3D" id="3.40.50.300">
    <property type="entry name" value="P-loop containing nucleotide triphosphate hydrolases"/>
    <property type="match status" value="1"/>
</dbReference>
<organism evidence="10 11">
    <name type="scientific">Gryllotalpicola reticulitermitis</name>
    <dbReference type="NCBI Taxonomy" id="1184153"/>
    <lineage>
        <taxon>Bacteria</taxon>
        <taxon>Bacillati</taxon>
        <taxon>Actinomycetota</taxon>
        <taxon>Actinomycetes</taxon>
        <taxon>Micrococcales</taxon>
        <taxon>Microbacteriaceae</taxon>
        <taxon>Gryllotalpicola</taxon>
    </lineage>
</organism>
<accession>A0ABV8Q606</accession>
<keyword evidence="5" id="KW-0547">Nucleotide-binding</keyword>
<keyword evidence="7" id="KW-0472">Membrane</keyword>
<evidence type="ECO:0000256" key="6">
    <source>
        <dbReference type="ARBA" id="ARBA00022840"/>
    </source>
</evidence>
<dbReference type="PANTHER" id="PTHR43297:SF2">
    <property type="entry name" value="DIPEPTIDE TRANSPORT ATP-BINDING PROTEIN DPPD"/>
    <property type="match status" value="1"/>
</dbReference>
<feature type="region of interest" description="Disordered" evidence="8">
    <location>
        <begin position="257"/>
        <end position="283"/>
    </location>
</feature>
<evidence type="ECO:0000256" key="8">
    <source>
        <dbReference type="SAM" id="MobiDB-lite"/>
    </source>
</evidence>
<dbReference type="PROSITE" id="PS50893">
    <property type="entry name" value="ABC_TRANSPORTER_2"/>
    <property type="match status" value="1"/>
</dbReference>
<dbReference type="NCBIfam" id="TIGR01727">
    <property type="entry name" value="oligo_HPY"/>
    <property type="match status" value="1"/>
</dbReference>
<dbReference type="PROSITE" id="PS00211">
    <property type="entry name" value="ABC_TRANSPORTER_1"/>
    <property type="match status" value="1"/>
</dbReference>
<dbReference type="InterPro" id="IPR017871">
    <property type="entry name" value="ABC_transporter-like_CS"/>
</dbReference>
<evidence type="ECO:0000256" key="7">
    <source>
        <dbReference type="ARBA" id="ARBA00023136"/>
    </source>
</evidence>
<dbReference type="EMBL" id="JBHSCN010000005">
    <property type="protein sequence ID" value="MFC4243817.1"/>
    <property type="molecule type" value="Genomic_DNA"/>
</dbReference>
<keyword evidence="3" id="KW-0813">Transport</keyword>
<comment type="subcellular location">
    <subcellularLocation>
        <location evidence="1">Cell membrane</location>
        <topology evidence="1">Peripheral membrane protein</topology>
    </subcellularLocation>
</comment>
<evidence type="ECO:0000256" key="2">
    <source>
        <dbReference type="ARBA" id="ARBA00005417"/>
    </source>
</evidence>
<reference evidence="11" key="1">
    <citation type="journal article" date="2019" name="Int. J. Syst. Evol. Microbiol.">
        <title>The Global Catalogue of Microorganisms (GCM) 10K type strain sequencing project: providing services to taxonomists for standard genome sequencing and annotation.</title>
        <authorList>
            <consortium name="The Broad Institute Genomics Platform"/>
            <consortium name="The Broad Institute Genome Sequencing Center for Infectious Disease"/>
            <person name="Wu L."/>
            <person name="Ma J."/>
        </authorList>
    </citation>
    <scope>NUCLEOTIDE SEQUENCE [LARGE SCALE GENOMIC DNA]</scope>
    <source>
        <strain evidence="11">CGMCC 1.10363</strain>
    </source>
</reference>
<evidence type="ECO:0000256" key="5">
    <source>
        <dbReference type="ARBA" id="ARBA00022741"/>
    </source>
</evidence>
<keyword evidence="11" id="KW-1185">Reference proteome</keyword>
<evidence type="ECO:0000256" key="3">
    <source>
        <dbReference type="ARBA" id="ARBA00022448"/>
    </source>
</evidence>
<evidence type="ECO:0000313" key="11">
    <source>
        <dbReference type="Proteomes" id="UP001595900"/>
    </source>
</evidence>
<evidence type="ECO:0000259" key="9">
    <source>
        <dbReference type="PROSITE" id="PS50893"/>
    </source>
</evidence>
<keyword evidence="4" id="KW-1003">Cell membrane</keyword>
<comment type="similarity">
    <text evidence="2">Belongs to the ABC transporter superfamily.</text>
</comment>
<dbReference type="SUPFAM" id="SSF52540">
    <property type="entry name" value="P-loop containing nucleoside triphosphate hydrolases"/>
    <property type="match status" value="1"/>
</dbReference>
<comment type="caution">
    <text evidence="10">The sequence shown here is derived from an EMBL/GenBank/DDBJ whole genome shotgun (WGS) entry which is preliminary data.</text>
</comment>
<dbReference type="InterPro" id="IPR050388">
    <property type="entry name" value="ABC_Ni/Peptide_Import"/>
</dbReference>
<name>A0ABV8Q606_9MICO</name>
<dbReference type="InterPro" id="IPR013563">
    <property type="entry name" value="Oligopep_ABC_C"/>
</dbReference>
<dbReference type="Pfam" id="PF08352">
    <property type="entry name" value="oligo_HPY"/>
    <property type="match status" value="1"/>
</dbReference>
<dbReference type="SMART" id="SM00382">
    <property type="entry name" value="AAA"/>
    <property type="match status" value="1"/>
</dbReference>
<dbReference type="PANTHER" id="PTHR43297">
    <property type="entry name" value="OLIGOPEPTIDE TRANSPORT ATP-BINDING PROTEIN APPD"/>
    <property type="match status" value="1"/>
</dbReference>
<proteinExistence type="inferred from homology"/>